<reference evidence="1" key="2">
    <citation type="submission" date="2020-11" db="EMBL/GenBank/DDBJ databases">
        <authorList>
            <person name="McCartney M.A."/>
            <person name="Auch B."/>
            <person name="Kono T."/>
            <person name="Mallez S."/>
            <person name="Becker A."/>
            <person name="Gohl D.M."/>
            <person name="Silverstein K.A.T."/>
            <person name="Koren S."/>
            <person name="Bechman K.B."/>
            <person name="Herman A."/>
            <person name="Abrahante J.E."/>
            <person name="Garbe J."/>
        </authorList>
    </citation>
    <scope>NUCLEOTIDE SEQUENCE</scope>
    <source>
        <strain evidence="1">Duluth1</strain>
        <tissue evidence="1">Whole animal</tissue>
    </source>
</reference>
<name>A0A9D4K5W0_DREPO</name>
<organism evidence="1 2">
    <name type="scientific">Dreissena polymorpha</name>
    <name type="common">Zebra mussel</name>
    <name type="synonym">Mytilus polymorpha</name>
    <dbReference type="NCBI Taxonomy" id="45954"/>
    <lineage>
        <taxon>Eukaryota</taxon>
        <taxon>Metazoa</taxon>
        <taxon>Spiralia</taxon>
        <taxon>Lophotrochozoa</taxon>
        <taxon>Mollusca</taxon>
        <taxon>Bivalvia</taxon>
        <taxon>Autobranchia</taxon>
        <taxon>Heteroconchia</taxon>
        <taxon>Euheterodonta</taxon>
        <taxon>Imparidentia</taxon>
        <taxon>Neoheterodontei</taxon>
        <taxon>Myida</taxon>
        <taxon>Dreissenoidea</taxon>
        <taxon>Dreissenidae</taxon>
        <taxon>Dreissena</taxon>
    </lineage>
</organism>
<dbReference type="PANTHER" id="PTHR14187:SF5">
    <property type="entry name" value="HEAT SHOCK 70 KDA PROTEIN 12A"/>
    <property type="match status" value="1"/>
</dbReference>
<reference evidence="1" key="1">
    <citation type="journal article" date="2019" name="bioRxiv">
        <title>The Genome of the Zebra Mussel, Dreissena polymorpha: A Resource for Invasive Species Research.</title>
        <authorList>
            <person name="McCartney M.A."/>
            <person name="Auch B."/>
            <person name="Kono T."/>
            <person name="Mallez S."/>
            <person name="Zhang Y."/>
            <person name="Obille A."/>
            <person name="Becker A."/>
            <person name="Abrahante J.E."/>
            <person name="Garbe J."/>
            <person name="Badalamenti J.P."/>
            <person name="Herman A."/>
            <person name="Mangelson H."/>
            <person name="Liachko I."/>
            <person name="Sullivan S."/>
            <person name="Sone E.D."/>
            <person name="Koren S."/>
            <person name="Silverstein K.A.T."/>
            <person name="Beckman K.B."/>
            <person name="Gohl D.M."/>
        </authorList>
    </citation>
    <scope>NUCLEOTIDE SEQUENCE</scope>
    <source>
        <strain evidence="1">Duluth1</strain>
        <tissue evidence="1">Whole animal</tissue>
    </source>
</reference>
<dbReference type="AlphaFoldDB" id="A0A9D4K5W0"/>
<dbReference type="EMBL" id="JAIWYP010000004">
    <property type="protein sequence ID" value="KAH3833633.1"/>
    <property type="molecule type" value="Genomic_DNA"/>
</dbReference>
<accession>A0A9D4K5W0</accession>
<evidence type="ECO:0000313" key="2">
    <source>
        <dbReference type="Proteomes" id="UP000828390"/>
    </source>
</evidence>
<protein>
    <submittedName>
        <fullName evidence="1">Uncharacterized protein</fullName>
    </submittedName>
</protein>
<sequence length="82" mass="8994">MTGDKLRLDTDIMSSFFTTSLLNIVEHVSGLLKTPECEGVEVILMVGGYSESLLLRDAIKQKFSHMKIVVPTEAGLAVLKVQ</sequence>
<evidence type="ECO:0000313" key="1">
    <source>
        <dbReference type="EMBL" id="KAH3833633.1"/>
    </source>
</evidence>
<gene>
    <name evidence="1" type="ORF">DPMN_106946</name>
</gene>
<comment type="caution">
    <text evidence="1">The sequence shown here is derived from an EMBL/GenBank/DDBJ whole genome shotgun (WGS) entry which is preliminary data.</text>
</comment>
<dbReference type="Proteomes" id="UP000828390">
    <property type="component" value="Unassembled WGS sequence"/>
</dbReference>
<dbReference type="PANTHER" id="PTHR14187">
    <property type="entry name" value="ALPHA KINASE/ELONGATION FACTOR 2 KINASE"/>
    <property type="match status" value="1"/>
</dbReference>
<keyword evidence="2" id="KW-1185">Reference proteome</keyword>
<proteinExistence type="predicted"/>